<dbReference type="EMBL" id="CAJVPZ010101143">
    <property type="protein sequence ID" value="CAG8821797.1"/>
    <property type="molecule type" value="Genomic_DNA"/>
</dbReference>
<protein>
    <submittedName>
        <fullName evidence="2">10183_t:CDS:1</fullName>
    </submittedName>
</protein>
<dbReference type="Proteomes" id="UP000789396">
    <property type="component" value="Unassembled WGS sequence"/>
</dbReference>
<comment type="caution">
    <text evidence="2">The sequence shown here is derived from an EMBL/GenBank/DDBJ whole genome shotgun (WGS) entry which is preliminary data.</text>
</comment>
<evidence type="ECO:0000313" key="2">
    <source>
        <dbReference type="EMBL" id="CAG8821797.1"/>
    </source>
</evidence>
<evidence type="ECO:0000313" key="3">
    <source>
        <dbReference type="Proteomes" id="UP000789396"/>
    </source>
</evidence>
<feature type="compositionally biased region" description="Basic and acidic residues" evidence="1">
    <location>
        <begin position="1"/>
        <end position="12"/>
    </location>
</feature>
<organism evidence="2 3">
    <name type="scientific">Racocetra fulgida</name>
    <dbReference type="NCBI Taxonomy" id="60492"/>
    <lineage>
        <taxon>Eukaryota</taxon>
        <taxon>Fungi</taxon>
        <taxon>Fungi incertae sedis</taxon>
        <taxon>Mucoromycota</taxon>
        <taxon>Glomeromycotina</taxon>
        <taxon>Glomeromycetes</taxon>
        <taxon>Diversisporales</taxon>
        <taxon>Gigasporaceae</taxon>
        <taxon>Racocetra</taxon>
    </lineage>
</organism>
<feature type="non-terminal residue" evidence="2">
    <location>
        <position position="46"/>
    </location>
</feature>
<sequence length="46" mass="5295">KFSSQKEDDKWNAKNKSKFNPWNPLPNMKDAITMENMNEPAISPDG</sequence>
<keyword evidence="3" id="KW-1185">Reference proteome</keyword>
<name>A0A9N9KEI5_9GLOM</name>
<feature type="region of interest" description="Disordered" evidence="1">
    <location>
        <begin position="1"/>
        <end position="29"/>
    </location>
</feature>
<gene>
    <name evidence="2" type="ORF">RFULGI_LOCUS19715</name>
</gene>
<evidence type="ECO:0000256" key="1">
    <source>
        <dbReference type="SAM" id="MobiDB-lite"/>
    </source>
</evidence>
<accession>A0A9N9KEI5</accession>
<proteinExistence type="predicted"/>
<reference evidence="2" key="1">
    <citation type="submission" date="2021-06" db="EMBL/GenBank/DDBJ databases">
        <authorList>
            <person name="Kallberg Y."/>
            <person name="Tangrot J."/>
            <person name="Rosling A."/>
        </authorList>
    </citation>
    <scope>NUCLEOTIDE SEQUENCE</scope>
    <source>
        <strain evidence="2">IN212</strain>
    </source>
</reference>
<dbReference type="AlphaFoldDB" id="A0A9N9KEI5"/>
<dbReference type="OrthoDB" id="1928087at2759"/>
<feature type="non-terminal residue" evidence="2">
    <location>
        <position position="1"/>
    </location>
</feature>